<gene>
    <name evidence="4" type="ORF">Tci_266632</name>
</gene>
<comment type="similarity">
    <text evidence="1">Belongs to the 'GDSL' lipolytic enzyme family.</text>
</comment>
<sequence length="226" mass="25085">MAVANRKSSSLLLIIAVVVLCPLTRIDSYENIHKEVAVFVFGESLFDPGNINYINTISVLQANYLPYGESYFSPPTGRFSYGRLISDFIAEYARLPLIPPYLEPGKNEFTYGTNFASTRAGALIETLPGLVVDLQTQLQYFSDVENHYWQSLGYTKAEQLLSNAVYLFSYGANDYISHVPNSISMDNIYPTLTNEKYTELVIGNLTSVIKAKVKAVQDAAAVAHAK</sequence>
<dbReference type="Gene3D" id="3.40.50.1110">
    <property type="entry name" value="SGNH hydrolase"/>
    <property type="match status" value="1"/>
</dbReference>
<dbReference type="GO" id="GO:0016298">
    <property type="term" value="F:lipase activity"/>
    <property type="evidence" value="ECO:0007669"/>
    <property type="project" value="TreeGrafter"/>
</dbReference>
<evidence type="ECO:0000256" key="3">
    <source>
        <dbReference type="SAM" id="SignalP"/>
    </source>
</evidence>
<evidence type="ECO:0000256" key="2">
    <source>
        <dbReference type="ARBA" id="ARBA00022729"/>
    </source>
</evidence>
<dbReference type="PANTHER" id="PTHR45966:SF1">
    <property type="entry name" value="GDSL ESTERASE_LIPASE 1-RELATED"/>
    <property type="match status" value="1"/>
</dbReference>
<proteinExistence type="inferred from homology"/>
<dbReference type="InterPro" id="IPR044552">
    <property type="entry name" value="GLIP1-5/GLL25"/>
</dbReference>
<name>A0A699GZY8_TANCI</name>
<protein>
    <submittedName>
        <fullName evidence="4">GDSL esterase/lipase 1-like</fullName>
    </submittedName>
</protein>
<dbReference type="PANTHER" id="PTHR45966">
    <property type="entry name" value="GDSL-LIKE LIPASE/ACYLHYDROLASE"/>
    <property type="match status" value="1"/>
</dbReference>
<feature type="signal peptide" evidence="3">
    <location>
        <begin position="1"/>
        <end position="28"/>
    </location>
</feature>
<reference evidence="4" key="1">
    <citation type="journal article" date="2019" name="Sci. Rep.">
        <title>Draft genome of Tanacetum cinerariifolium, the natural source of mosquito coil.</title>
        <authorList>
            <person name="Yamashiro T."/>
            <person name="Shiraishi A."/>
            <person name="Satake H."/>
            <person name="Nakayama K."/>
        </authorList>
    </citation>
    <scope>NUCLEOTIDE SEQUENCE</scope>
</reference>
<accession>A0A699GZY8</accession>
<dbReference type="InterPro" id="IPR001087">
    <property type="entry name" value="GDSL"/>
</dbReference>
<dbReference type="AlphaFoldDB" id="A0A699GZY8"/>
<feature type="chain" id="PRO_5025342541" evidence="3">
    <location>
        <begin position="29"/>
        <end position="226"/>
    </location>
</feature>
<evidence type="ECO:0000313" key="4">
    <source>
        <dbReference type="EMBL" id="GEW94656.1"/>
    </source>
</evidence>
<organism evidence="4">
    <name type="scientific">Tanacetum cinerariifolium</name>
    <name type="common">Dalmatian daisy</name>
    <name type="synonym">Chrysanthemum cinerariifolium</name>
    <dbReference type="NCBI Taxonomy" id="118510"/>
    <lineage>
        <taxon>Eukaryota</taxon>
        <taxon>Viridiplantae</taxon>
        <taxon>Streptophyta</taxon>
        <taxon>Embryophyta</taxon>
        <taxon>Tracheophyta</taxon>
        <taxon>Spermatophyta</taxon>
        <taxon>Magnoliopsida</taxon>
        <taxon>eudicotyledons</taxon>
        <taxon>Gunneridae</taxon>
        <taxon>Pentapetalae</taxon>
        <taxon>asterids</taxon>
        <taxon>campanulids</taxon>
        <taxon>Asterales</taxon>
        <taxon>Asteraceae</taxon>
        <taxon>Asteroideae</taxon>
        <taxon>Anthemideae</taxon>
        <taxon>Anthemidinae</taxon>
        <taxon>Tanacetum</taxon>
    </lineage>
</organism>
<comment type="caution">
    <text evidence="4">The sequence shown here is derived from an EMBL/GenBank/DDBJ whole genome shotgun (WGS) entry which is preliminary data.</text>
</comment>
<dbReference type="Pfam" id="PF00657">
    <property type="entry name" value="Lipase_GDSL"/>
    <property type="match status" value="1"/>
</dbReference>
<dbReference type="InterPro" id="IPR036514">
    <property type="entry name" value="SGNH_hydro_sf"/>
</dbReference>
<evidence type="ECO:0000256" key="1">
    <source>
        <dbReference type="ARBA" id="ARBA00008668"/>
    </source>
</evidence>
<keyword evidence="2 3" id="KW-0732">Signal</keyword>
<dbReference type="EMBL" id="BKCJ010081677">
    <property type="protein sequence ID" value="GEW94656.1"/>
    <property type="molecule type" value="Genomic_DNA"/>
</dbReference>